<accession>A0AAD2BS74</accession>
<dbReference type="Proteomes" id="UP001189756">
    <property type="component" value="Unassembled WGS sequence"/>
</dbReference>
<dbReference type="EMBL" id="CATZAZ010000011">
    <property type="protein sequence ID" value="CAJ0804597.1"/>
    <property type="molecule type" value="Genomic_DNA"/>
</dbReference>
<dbReference type="AlphaFoldDB" id="A0AAD2BS74"/>
<evidence type="ECO:0000313" key="1">
    <source>
        <dbReference type="EMBL" id="CAJ0804597.1"/>
    </source>
</evidence>
<protein>
    <submittedName>
        <fullName evidence="1">Uncharacterized protein</fullName>
    </submittedName>
</protein>
<gene>
    <name evidence="1" type="ORF">R77560_04101</name>
</gene>
<reference evidence="1" key="1">
    <citation type="submission" date="2023-07" db="EMBL/GenBank/DDBJ databases">
        <authorList>
            <person name="Peeters C."/>
        </authorList>
    </citation>
    <scope>NUCLEOTIDE SEQUENCE</scope>
    <source>
        <strain evidence="1">R-77560</strain>
    </source>
</reference>
<proteinExistence type="predicted"/>
<sequence>MTSQVQRKPSDEEIIRIARGAIGDFPWRLTRETFVQAVRAVLHHVACEPTVHGPGPKPEEMPGLIQT</sequence>
<evidence type="ECO:0000313" key="2">
    <source>
        <dbReference type="Proteomes" id="UP001189756"/>
    </source>
</evidence>
<organism evidence="1 2">
    <name type="scientific">Ralstonia thomasii</name>
    <dbReference type="NCBI Taxonomy" id="3058596"/>
    <lineage>
        <taxon>Bacteria</taxon>
        <taxon>Pseudomonadati</taxon>
        <taxon>Pseudomonadota</taxon>
        <taxon>Betaproteobacteria</taxon>
        <taxon>Burkholderiales</taxon>
        <taxon>Burkholderiaceae</taxon>
        <taxon>Ralstonia</taxon>
    </lineage>
</organism>
<name>A0AAD2BS74_9RALS</name>
<comment type="caution">
    <text evidence="1">The sequence shown here is derived from an EMBL/GenBank/DDBJ whole genome shotgun (WGS) entry which is preliminary data.</text>
</comment>